<proteinExistence type="predicted"/>
<reference evidence="2 3" key="1">
    <citation type="submission" date="2019-06" db="EMBL/GenBank/DDBJ databases">
        <title>Tsukamurella conjunctivitidis sp. nov., Tsukamurella assacharolytica sp. nov. and Tsukamurella sputae sp. nov. isolated from patients with conjunctivitis, bacteraemia (lymphoma) and respiratory infection (sputum) in Hong Kong.</title>
        <authorList>
            <person name="Teng J.L.L."/>
            <person name="Lee H.H."/>
            <person name="Fong J.Y.H."/>
            <person name="Fok K.M.N."/>
            <person name="Lau S.K.P."/>
            <person name="Woo P.C.Y."/>
        </authorList>
    </citation>
    <scope>NUCLEOTIDE SEQUENCE [LARGE SCALE GENOMIC DNA]</scope>
    <source>
        <strain evidence="2 3">HKU71</strain>
    </source>
</reference>
<comment type="caution">
    <text evidence="2">The sequence shown here is derived from an EMBL/GenBank/DDBJ whole genome shotgun (WGS) entry which is preliminary data.</text>
</comment>
<protein>
    <submittedName>
        <fullName evidence="2">Helix-turn-helix domain-containing protein</fullName>
    </submittedName>
</protein>
<gene>
    <name evidence="2" type="ORF">FK529_18825</name>
</gene>
<evidence type="ECO:0000313" key="3">
    <source>
        <dbReference type="Proteomes" id="UP000317291"/>
    </source>
</evidence>
<dbReference type="AlphaFoldDB" id="A0A5C5R6M2"/>
<keyword evidence="3" id="KW-1185">Reference proteome</keyword>
<sequence length="54" mass="6126">MTEASEHLRISRWSLYQLINRQQIATITIGRRRLVPATEIERFVGSLATTGGVQ</sequence>
<evidence type="ECO:0000259" key="1">
    <source>
        <dbReference type="Pfam" id="PF12728"/>
    </source>
</evidence>
<dbReference type="EMBL" id="VIGW01000019">
    <property type="protein sequence ID" value="TWS17781.1"/>
    <property type="molecule type" value="Genomic_DNA"/>
</dbReference>
<accession>A0A5C5R6M2</accession>
<name>A0A5C5R6M2_9ACTN</name>
<dbReference type="InterPro" id="IPR041657">
    <property type="entry name" value="HTH_17"/>
</dbReference>
<dbReference type="Proteomes" id="UP000317291">
    <property type="component" value="Unassembled WGS sequence"/>
</dbReference>
<dbReference type="OrthoDB" id="9806039at2"/>
<organism evidence="2 3">
    <name type="scientific">Tsukamurella asaccharolytica</name>
    <dbReference type="NCBI Taxonomy" id="2592067"/>
    <lineage>
        <taxon>Bacteria</taxon>
        <taxon>Bacillati</taxon>
        <taxon>Actinomycetota</taxon>
        <taxon>Actinomycetes</taxon>
        <taxon>Mycobacteriales</taxon>
        <taxon>Tsukamurellaceae</taxon>
        <taxon>Tsukamurella</taxon>
    </lineage>
</organism>
<dbReference type="Pfam" id="PF12728">
    <property type="entry name" value="HTH_17"/>
    <property type="match status" value="1"/>
</dbReference>
<feature type="domain" description="Helix-turn-helix" evidence="1">
    <location>
        <begin position="2"/>
        <end position="44"/>
    </location>
</feature>
<evidence type="ECO:0000313" key="2">
    <source>
        <dbReference type="EMBL" id="TWS17781.1"/>
    </source>
</evidence>